<evidence type="ECO:0000256" key="2">
    <source>
        <dbReference type="ARBA" id="ARBA00022475"/>
    </source>
</evidence>
<feature type="transmembrane region" description="Helical" evidence="7">
    <location>
        <begin position="771"/>
        <end position="792"/>
    </location>
</feature>
<feature type="transmembrane region" description="Helical" evidence="7">
    <location>
        <begin position="732"/>
        <end position="759"/>
    </location>
</feature>
<keyword evidence="11" id="KW-1185">Reference proteome</keyword>
<keyword evidence="5 7" id="KW-0472">Membrane</keyword>
<evidence type="ECO:0000259" key="8">
    <source>
        <dbReference type="Pfam" id="PF02687"/>
    </source>
</evidence>
<dbReference type="InterPro" id="IPR025857">
    <property type="entry name" value="MacB_PCD"/>
</dbReference>
<name>A0A0C1RBJ9_9CLOT</name>
<protein>
    <submittedName>
        <fullName evidence="10">FtsX-like permease family protein</fullName>
    </submittedName>
</protein>
<proteinExistence type="inferred from homology"/>
<evidence type="ECO:0000256" key="6">
    <source>
        <dbReference type="ARBA" id="ARBA00038076"/>
    </source>
</evidence>
<evidence type="ECO:0000313" key="10">
    <source>
        <dbReference type="EMBL" id="KIE47791.1"/>
    </source>
</evidence>
<dbReference type="Pfam" id="PF12704">
    <property type="entry name" value="MacB_PCD"/>
    <property type="match status" value="1"/>
</dbReference>
<reference evidence="10 11" key="1">
    <citation type="journal article" date="2015" name="Infect. Genet. Evol.">
        <title>Genomic sequences of six botulinum neurotoxin-producing strains representing three clostridial species illustrate the mobility and diversity of botulinum neurotoxin genes.</title>
        <authorList>
            <person name="Smith T.J."/>
            <person name="Hill K.K."/>
            <person name="Xie G."/>
            <person name="Foley B.T."/>
            <person name="Williamson C.H."/>
            <person name="Foster J.T."/>
            <person name="Johnson S.L."/>
            <person name="Chertkov O."/>
            <person name="Teshima H."/>
            <person name="Gibbons H.S."/>
            <person name="Johnsky L.A."/>
            <person name="Karavis M.A."/>
            <person name="Smith L.A."/>
        </authorList>
    </citation>
    <scope>NUCLEOTIDE SEQUENCE [LARGE SCALE GENOMIC DNA]</scope>
    <source>
        <strain evidence="10 11">CDC 2741</strain>
    </source>
</reference>
<sequence>MIDNFKALSRRYLKQNKKRTLLTLIGIILSLSLVATIGLFVKSAEKSQIENAKYTEGFSFHLGYKTYTEDILSKVANNPNVQRYGIMERGDRVTYNDIYIDRYYMDKGATELLKYSVKEGRMPQNDSEISIDQWSKNYIKENLNLGDKIVIKGKTYTVVGFLKNGEYFQRAKSCRAIVFSNAPKDGQLMVEISPKADFSETLKNISNLTTNDNLILNQSLIRLNEMNSNKTLVIIACIAIVIVVSATIIVIHNSFQINVAERLKQFGLLRSIGATKKQIKKIVFREATILLIIAIPIGLSISIGAIYGLNFIFKLILKGDAYFSLVSIDVGILIISITITILAVYISSLIPANFVGSISPLAAISSRVIIKKEAIKRRKYPLLKKIFNYKVVMAVKNIRRNPSRCRTMILSIIVSSALFITFTSSMNEVFTIKNPNGAYETIDLEVNRSSDNDDSVGNNNQIVDDLASQLSTLNNVNKVYIQYTDVFGMAEVPLNKRIKEAGGILQKQKFEDGYKEVIVTKIKDYDKAALEDFSKYLLSGNIDVNRMNSENGVILVDNGKVRDYNTGKLYIGKLTDYKVNDEITVLKDSKETKVKIMAIIKEDIFEREDSTNVLTLITGNQVLKNVTGEAPKIKNLSIALKDKALSLKTAEEVNNILKDYPSYTVINYADINKSQKNSMLMIKVLIYGFIAVITLISSINIINTITMNITLRRKESAMLKSIGMSQKDLKTIIRYEGIFYGIIGSTLGAIVGCFLSYSIFNVLSDVVVVQWKLPLGLIAITILVAIGISYLSTLIPMKKIEKDNVIEAIREE</sequence>
<dbReference type="GO" id="GO:0005886">
    <property type="term" value="C:plasma membrane"/>
    <property type="evidence" value="ECO:0007669"/>
    <property type="project" value="UniProtKB-SubCell"/>
</dbReference>
<evidence type="ECO:0000256" key="4">
    <source>
        <dbReference type="ARBA" id="ARBA00022989"/>
    </source>
</evidence>
<evidence type="ECO:0000256" key="1">
    <source>
        <dbReference type="ARBA" id="ARBA00004651"/>
    </source>
</evidence>
<accession>A0A0C1RBJ9</accession>
<comment type="caution">
    <text evidence="10">The sequence shown here is derived from an EMBL/GenBank/DDBJ whole genome shotgun (WGS) entry which is preliminary data.</text>
</comment>
<dbReference type="PANTHER" id="PTHR30572">
    <property type="entry name" value="MEMBRANE COMPONENT OF TRANSPORTER-RELATED"/>
    <property type="match status" value="1"/>
</dbReference>
<dbReference type="Proteomes" id="UP000031366">
    <property type="component" value="Unassembled WGS sequence"/>
</dbReference>
<dbReference type="PANTHER" id="PTHR30572:SF4">
    <property type="entry name" value="ABC TRANSPORTER PERMEASE YTRF"/>
    <property type="match status" value="1"/>
</dbReference>
<evidence type="ECO:0000256" key="7">
    <source>
        <dbReference type="SAM" id="Phobius"/>
    </source>
</evidence>
<gene>
    <name evidence="10" type="ORF">U732_3692</name>
</gene>
<feature type="domain" description="ABC3 transporter permease C-terminal" evidence="8">
    <location>
        <begin position="238"/>
        <end position="359"/>
    </location>
</feature>
<keyword evidence="3 7" id="KW-0812">Transmembrane</keyword>
<feature type="transmembrane region" description="Helical" evidence="7">
    <location>
        <begin position="352"/>
        <end position="370"/>
    </location>
</feature>
<feature type="transmembrane region" description="Helical" evidence="7">
    <location>
        <begin position="321"/>
        <end position="346"/>
    </location>
</feature>
<feature type="transmembrane region" description="Helical" evidence="7">
    <location>
        <begin position="287"/>
        <end position="309"/>
    </location>
</feature>
<dbReference type="Pfam" id="PF02687">
    <property type="entry name" value="FtsX"/>
    <property type="match status" value="2"/>
</dbReference>
<dbReference type="InterPro" id="IPR050250">
    <property type="entry name" value="Macrolide_Exporter_MacB"/>
</dbReference>
<dbReference type="STRING" id="29341.RSJ17_17505"/>
<feature type="transmembrane region" description="Helical" evidence="7">
    <location>
        <begin position="232"/>
        <end position="255"/>
    </location>
</feature>
<comment type="similarity">
    <text evidence="6">Belongs to the ABC-4 integral membrane protein family.</text>
</comment>
<dbReference type="InterPro" id="IPR003838">
    <property type="entry name" value="ABC3_permease_C"/>
</dbReference>
<evidence type="ECO:0000259" key="9">
    <source>
        <dbReference type="Pfam" id="PF12704"/>
    </source>
</evidence>
<feature type="domain" description="ABC3 transporter permease C-terminal" evidence="8">
    <location>
        <begin position="689"/>
        <end position="803"/>
    </location>
</feature>
<evidence type="ECO:0000313" key="11">
    <source>
        <dbReference type="Proteomes" id="UP000031366"/>
    </source>
</evidence>
<evidence type="ECO:0000256" key="5">
    <source>
        <dbReference type="ARBA" id="ARBA00023136"/>
    </source>
</evidence>
<keyword evidence="2" id="KW-1003">Cell membrane</keyword>
<feature type="domain" description="MacB-like periplasmic core" evidence="9">
    <location>
        <begin position="20"/>
        <end position="203"/>
    </location>
</feature>
<feature type="transmembrane region" description="Helical" evidence="7">
    <location>
        <begin position="20"/>
        <end position="41"/>
    </location>
</feature>
<dbReference type="EMBL" id="AYSO01000013">
    <property type="protein sequence ID" value="KIE47791.1"/>
    <property type="molecule type" value="Genomic_DNA"/>
</dbReference>
<organism evidence="10 11">
    <name type="scientific">Clostridium argentinense CDC 2741</name>
    <dbReference type="NCBI Taxonomy" id="1418104"/>
    <lineage>
        <taxon>Bacteria</taxon>
        <taxon>Bacillati</taxon>
        <taxon>Bacillota</taxon>
        <taxon>Clostridia</taxon>
        <taxon>Eubacteriales</taxon>
        <taxon>Clostridiaceae</taxon>
        <taxon>Clostridium</taxon>
    </lineage>
</organism>
<feature type="transmembrane region" description="Helical" evidence="7">
    <location>
        <begin position="408"/>
        <end position="426"/>
    </location>
</feature>
<keyword evidence="4 7" id="KW-1133">Transmembrane helix</keyword>
<feature type="transmembrane region" description="Helical" evidence="7">
    <location>
        <begin position="684"/>
        <end position="711"/>
    </location>
</feature>
<dbReference type="AlphaFoldDB" id="A0A0C1RBJ9"/>
<dbReference type="OrthoDB" id="9793166at2"/>
<evidence type="ECO:0000256" key="3">
    <source>
        <dbReference type="ARBA" id="ARBA00022692"/>
    </source>
</evidence>
<comment type="subcellular location">
    <subcellularLocation>
        <location evidence="1">Cell membrane</location>
        <topology evidence="1">Multi-pass membrane protein</topology>
    </subcellularLocation>
</comment>
<dbReference type="GO" id="GO:0022857">
    <property type="term" value="F:transmembrane transporter activity"/>
    <property type="evidence" value="ECO:0007669"/>
    <property type="project" value="TreeGrafter"/>
</dbReference>
<dbReference type="RefSeq" id="WP_039630944.1">
    <property type="nucleotide sequence ID" value="NZ_AYSO01000013.1"/>
</dbReference>